<gene>
    <name evidence="1" type="ORF">AVEN_125229_1</name>
</gene>
<comment type="caution">
    <text evidence="1">The sequence shown here is derived from an EMBL/GenBank/DDBJ whole genome shotgun (WGS) entry which is preliminary data.</text>
</comment>
<protein>
    <submittedName>
        <fullName evidence="1">Uncharacterized protein</fullName>
    </submittedName>
</protein>
<dbReference type="Proteomes" id="UP000499080">
    <property type="component" value="Unassembled WGS sequence"/>
</dbReference>
<feature type="non-terminal residue" evidence="1">
    <location>
        <position position="44"/>
    </location>
</feature>
<keyword evidence="2" id="KW-1185">Reference proteome</keyword>
<organism evidence="1 2">
    <name type="scientific">Araneus ventricosus</name>
    <name type="common">Orbweaver spider</name>
    <name type="synonym">Epeira ventricosa</name>
    <dbReference type="NCBI Taxonomy" id="182803"/>
    <lineage>
        <taxon>Eukaryota</taxon>
        <taxon>Metazoa</taxon>
        <taxon>Ecdysozoa</taxon>
        <taxon>Arthropoda</taxon>
        <taxon>Chelicerata</taxon>
        <taxon>Arachnida</taxon>
        <taxon>Araneae</taxon>
        <taxon>Araneomorphae</taxon>
        <taxon>Entelegynae</taxon>
        <taxon>Araneoidea</taxon>
        <taxon>Araneidae</taxon>
        <taxon>Araneus</taxon>
    </lineage>
</organism>
<proteinExistence type="predicted"/>
<sequence>MSSGLAWTPDFGDELGDHFGDKFDDLGYKLKIPEYAIIFSISPV</sequence>
<reference evidence="1 2" key="1">
    <citation type="journal article" date="2019" name="Sci. Rep.">
        <title>Orb-weaving spider Araneus ventricosus genome elucidates the spidroin gene catalogue.</title>
        <authorList>
            <person name="Kono N."/>
            <person name="Nakamura H."/>
            <person name="Ohtoshi R."/>
            <person name="Moran D.A.P."/>
            <person name="Shinohara A."/>
            <person name="Yoshida Y."/>
            <person name="Fujiwara M."/>
            <person name="Mori M."/>
            <person name="Tomita M."/>
            <person name="Arakawa K."/>
        </authorList>
    </citation>
    <scope>NUCLEOTIDE SEQUENCE [LARGE SCALE GENOMIC DNA]</scope>
</reference>
<dbReference type="AlphaFoldDB" id="A0A4Y2P536"/>
<accession>A0A4Y2P536</accession>
<dbReference type="EMBL" id="BGPR01130843">
    <property type="protein sequence ID" value="GBN45550.1"/>
    <property type="molecule type" value="Genomic_DNA"/>
</dbReference>
<name>A0A4Y2P536_ARAVE</name>
<evidence type="ECO:0000313" key="2">
    <source>
        <dbReference type="Proteomes" id="UP000499080"/>
    </source>
</evidence>
<evidence type="ECO:0000313" key="1">
    <source>
        <dbReference type="EMBL" id="GBN45550.1"/>
    </source>
</evidence>